<feature type="domain" description="DAGKc" evidence="4">
    <location>
        <begin position="1"/>
        <end position="131"/>
    </location>
</feature>
<reference evidence="5 6" key="1">
    <citation type="submission" date="2023-02" db="EMBL/GenBank/DDBJ databases">
        <title>Dictyobacter halimunensis sp. nov., a new member of the class Ktedonobacteria from forest soil in a geothermal area.</title>
        <authorList>
            <person name="Rachmania M.K."/>
            <person name="Ningsih F."/>
            <person name="Sakai Y."/>
            <person name="Yabe S."/>
            <person name="Yokota A."/>
            <person name="Sjamsuridzal W."/>
        </authorList>
    </citation>
    <scope>NUCLEOTIDE SEQUENCE [LARGE SCALE GENOMIC DNA]</scope>
    <source>
        <strain evidence="5 6">S3.2.2.5</strain>
    </source>
</reference>
<sequence length="493" mass="53517">MGNKNACIIVDLRSGEHLVHVPEIVTVLSAAGWKTDVALKEYGGETLQLAQKAAKENYALVISYGGDGTLNALLNGTMYGQGKGTIADIPGGTFNVWAKAIEIPEDPVKAALALVDCEPRSLDLGHLEATGLTSANASKGIQPPVTNGKKSKKSKESTKTRHYFLLNVGIGLDAAMMAHMSKPLKYRVGPLAFDLAAAKELPRQRPFPVELQQTDDKGNVITHWRGDVWEAYVSKVPLFAGAVNVEPSSRADDGLLYVTLITANGPLKTIGQAVSLLTQHKPDRNVTTFFHGTHFSLRIPASIDVQVDGSAVKPEDLLPEAEQRSLQQSNDSEQMLIDYHFDIRPKALHMAVPRTYAGPLFEKTSQKENPAPHEQLPLADQQPANTSQQTHPQREEQTSTRQKPAYSIEVIGSIAPQGKQPTIIVAGKFKKQDTDEVQVLAVRVNKRTQVLNQTGEHVSPAGLLALQEGQKILAEGKKTKRGVIKATCVRLAD</sequence>
<protein>
    <recommendedName>
        <fullName evidence="4">DAGKc domain-containing protein</fullName>
    </recommendedName>
</protein>
<comment type="caution">
    <text evidence="5">The sequence shown here is derived from an EMBL/GenBank/DDBJ whole genome shotgun (WGS) entry which is preliminary data.</text>
</comment>
<dbReference type="PROSITE" id="PS50146">
    <property type="entry name" value="DAGK"/>
    <property type="match status" value="1"/>
</dbReference>
<dbReference type="InterPro" id="IPR017438">
    <property type="entry name" value="ATP-NAD_kinase_N"/>
</dbReference>
<dbReference type="Pfam" id="PF00781">
    <property type="entry name" value="DAGK_cat"/>
    <property type="match status" value="1"/>
</dbReference>
<keyword evidence="6" id="KW-1185">Reference proteome</keyword>
<dbReference type="Proteomes" id="UP001344906">
    <property type="component" value="Unassembled WGS sequence"/>
</dbReference>
<evidence type="ECO:0000313" key="5">
    <source>
        <dbReference type="EMBL" id="GLV56351.1"/>
    </source>
</evidence>
<evidence type="ECO:0000259" key="4">
    <source>
        <dbReference type="PROSITE" id="PS50146"/>
    </source>
</evidence>
<dbReference type="RefSeq" id="WP_338251578.1">
    <property type="nucleotide sequence ID" value="NZ_BSRI01000002.1"/>
</dbReference>
<dbReference type="InterPro" id="IPR001206">
    <property type="entry name" value="Diacylglycerol_kinase_cat_dom"/>
</dbReference>
<dbReference type="InterPro" id="IPR050187">
    <property type="entry name" value="Lipid_Phosphate_FormReg"/>
</dbReference>
<dbReference type="Gene3D" id="2.60.200.40">
    <property type="match status" value="1"/>
</dbReference>
<feature type="compositionally biased region" description="Polar residues" evidence="3">
    <location>
        <begin position="382"/>
        <end position="391"/>
    </location>
</feature>
<feature type="region of interest" description="Disordered" evidence="3">
    <location>
        <begin position="135"/>
        <end position="157"/>
    </location>
</feature>
<dbReference type="SUPFAM" id="SSF111331">
    <property type="entry name" value="NAD kinase/diacylglycerol kinase-like"/>
    <property type="match status" value="1"/>
</dbReference>
<comment type="cofactor">
    <cofactor evidence="1">
        <name>Mg(2+)</name>
        <dbReference type="ChEBI" id="CHEBI:18420"/>
    </cofactor>
</comment>
<dbReference type="EMBL" id="BSRI01000002">
    <property type="protein sequence ID" value="GLV56351.1"/>
    <property type="molecule type" value="Genomic_DNA"/>
</dbReference>
<organism evidence="5 6">
    <name type="scientific">Dictyobacter halimunensis</name>
    <dbReference type="NCBI Taxonomy" id="3026934"/>
    <lineage>
        <taxon>Bacteria</taxon>
        <taxon>Bacillati</taxon>
        <taxon>Chloroflexota</taxon>
        <taxon>Ktedonobacteria</taxon>
        <taxon>Ktedonobacterales</taxon>
        <taxon>Dictyobacteraceae</taxon>
        <taxon>Dictyobacter</taxon>
    </lineage>
</organism>
<feature type="region of interest" description="Disordered" evidence="3">
    <location>
        <begin position="364"/>
        <end position="404"/>
    </location>
</feature>
<evidence type="ECO:0000256" key="3">
    <source>
        <dbReference type="SAM" id="MobiDB-lite"/>
    </source>
</evidence>
<evidence type="ECO:0000256" key="2">
    <source>
        <dbReference type="ARBA" id="ARBA00005983"/>
    </source>
</evidence>
<evidence type="ECO:0000256" key="1">
    <source>
        <dbReference type="ARBA" id="ARBA00001946"/>
    </source>
</evidence>
<dbReference type="Gene3D" id="3.40.50.10330">
    <property type="entry name" value="Probable inorganic polyphosphate/atp-NAD kinase, domain 1"/>
    <property type="match status" value="1"/>
</dbReference>
<dbReference type="PANTHER" id="PTHR12358">
    <property type="entry name" value="SPHINGOSINE KINASE"/>
    <property type="match status" value="1"/>
</dbReference>
<dbReference type="InterPro" id="IPR016064">
    <property type="entry name" value="NAD/diacylglycerol_kinase_sf"/>
</dbReference>
<accession>A0ABQ6FRX8</accession>
<evidence type="ECO:0000313" key="6">
    <source>
        <dbReference type="Proteomes" id="UP001344906"/>
    </source>
</evidence>
<gene>
    <name evidence="5" type="ORF">KDH_31920</name>
</gene>
<proteinExistence type="inferred from homology"/>
<comment type="similarity">
    <text evidence="2">Belongs to the diacylglycerol/lipid kinase family.</text>
</comment>
<name>A0ABQ6FRX8_9CHLR</name>
<dbReference type="PANTHER" id="PTHR12358:SF106">
    <property type="entry name" value="LIPID KINASE YEGS"/>
    <property type="match status" value="1"/>
</dbReference>